<keyword evidence="6" id="KW-0413">Isomerase</keyword>
<reference evidence="6 7" key="1">
    <citation type="submission" date="2023-04" db="EMBL/GenBank/DDBJ databases">
        <title>Genome of Basidiobolus ranarum AG-B5.</title>
        <authorList>
            <person name="Stajich J.E."/>
            <person name="Carter-House D."/>
            <person name="Gryganskyi A."/>
        </authorList>
    </citation>
    <scope>NUCLEOTIDE SEQUENCE [LARGE SCALE GENOMIC DNA]</scope>
    <source>
        <strain evidence="6 7">AG-B5</strain>
    </source>
</reference>
<protein>
    <recommendedName>
        <fullName evidence="3">glucosamine-6-phosphate deaminase</fullName>
        <ecNumber evidence="3">3.5.99.6</ecNumber>
    </recommendedName>
</protein>
<keyword evidence="7" id="KW-1185">Reference proteome</keyword>
<proteinExistence type="inferred from homology"/>
<feature type="domain" description="Glucosamine/galactosamine-6-phosphate isomerase" evidence="5">
    <location>
        <begin position="8"/>
        <end position="129"/>
    </location>
</feature>
<dbReference type="PANTHER" id="PTHR11280:SF5">
    <property type="entry name" value="GLUCOSAMINE-6-PHOSPHATE ISOMERASE"/>
    <property type="match status" value="1"/>
</dbReference>
<sequence length="140" mass="16174">MRLVIRDNADHVSKYIAEYIKRRILEFNPSAEKPFVIGLPTGGSPVQVYKRLVESYKAGEVSFEHVISFNMDEYVGLPRDHPESYHSFMWRHLFSHIDIKPENVNILNGNAPDLEAECLRYEEKIRSVGGIELFLGDPRL</sequence>
<dbReference type="GO" id="GO:0016853">
    <property type="term" value="F:isomerase activity"/>
    <property type="evidence" value="ECO:0007669"/>
    <property type="project" value="UniProtKB-KW"/>
</dbReference>
<accession>A0ABR2W828</accession>
<dbReference type="SUPFAM" id="SSF100950">
    <property type="entry name" value="NagB/RpiA/CoA transferase-like"/>
    <property type="match status" value="1"/>
</dbReference>
<evidence type="ECO:0000256" key="3">
    <source>
        <dbReference type="ARBA" id="ARBA00012680"/>
    </source>
</evidence>
<dbReference type="InterPro" id="IPR037171">
    <property type="entry name" value="NagB/RpiA_transferase-like"/>
</dbReference>
<dbReference type="EC" id="3.5.99.6" evidence="3"/>
<evidence type="ECO:0000259" key="5">
    <source>
        <dbReference type="Pfam" id="PF01182"/>
    </source>
</evidence>
<comment type="caution">
    <text evidence="6">The sequence shown here is derived from an EMBL/GenBank/DDBJ whole genome shotgun (WGS) entry which is preliminary data.</text>
</comment>
<evidence type="ECO:0000256" key="2">
    <source>
        <dbReference type="ARBA" id="ARBA00005526"/>
    </source>
</evidence>
<evidence type="ECO:0000256" key="4">
    <source>
        <dbReference type="ARBA" id="ARBA00022801"/>
    </source>
</evidence>
<organism evidence="6 7">
    <name type="scientific">Basidiobolus ranarum</name>
    <dbReference type="NCBI Taxonomy" id="34480"/>
    <lineage>
        <taxon>Eukaryota</taxon>
        <taxon>Fungi</taxon>
        <taxon>Fungi incertae sedis</taxon>
        <taxon>Zoopagomycota</taxon>
        <taxon>Entomophthoromycotina</taxon>
        <taxon>Basidiobolomycetes</taxon>
        <taxon>Basidiobolales</taxon>
        <taxon>Basidiobolaceae</taxon>
        <taxon>Basidiobolus</taxon>
    </lineage>
</organism>
<gene>
    <name evidence="6" type="primary">NAG1_3</name>
    <name evidence="6" type="ORF">K7432_002251</name>
</gene>
<dbReference type="Pfam" id="PF01182">
    <property type="entry name" value="Glucosamine_iso"/>
    <property type="match status" value="1"/>
</dbReference>
<comment type="similarity">
    <text evidence="2">Belongs to the glucosamine/galactosamine-6-phosphate isomerase family.</text>
</comment>
<evidence type="ECO:0000313" key="6">
    <source>
        <dbReference type="EMBL" id="KAK9723000.1"/>
    </source>
</evidence>
<dbReference type="Proteomes" id="UP001479436">
    <property type="component" value="Unassembled WGS sequence"/>
</dbReference>
<evidence type="ECO:0000313" key="7">
    <source>
        <dbReference type="Proteomes" id="UP001479436"/>
    </source>
</evidence>
<dbReference type="InterPro" id="IPR006148">
    <property type="entry name" value="Glc/Gal-6P_isomerase"/>
</dbReference>
<name>A0ABR2W828_9FUNG</name>
<dbReference type="EMBL" id="JASJQH010006934">
    <property type="protein sequence ID" value="KAK9723000.1"/>
    <property type="molecule type" value="Genomic_DNA"/>
</dbReference>
<dbReference type="Gene3D" id="3.40.50.1360">
    <property type="match status" value="1"/>
</dbReference>
<dbReference type="PANTHER" id="PTHR11280">
    <property type="entry name" value="GLUCOSAMINE-6-PHOSPHATE ISOMERASE"/>
    <property type="match status" value="1"/>
</dbReference>
<keyword evidence="4 6" id="KW-0378">Hydrolase</keyword>
<dbReference type="GO" id="GO:0004342">
    <property type="term" value="F:glucosamine-6-phosphate deaminase activity"/>
    <property type="evidence" value="ECO:0007669"/>
    <property type="project" value="UniProtKB-EC"/>
</dbReference>
<evidence type="ECO:0000256" key="1">
    <source>
        <dbReference type="ARBA" id="ARBA00000644"/>
    </source>
</evidence>
<comment type="catalytic activity">
    <reaction evidence="1">
        <text>alpha-D-glucosamine 6-phosphate + H2O = beta-D-fructose 6-phosphate + NH4(+)</text>
        <dbReference type="Rhea" id="RHEA:12172"/>
        <dbReference type="ChEBI" id="CHEBI:15377"/>
        <dbReference type="ChEBI" id="CHEBI:28938"/>
        <dbReference type="ChEBI" id="CHEBI:57634"/>
        <dbReference type="ChEBI" id="CHEBI:75989"/>
        <dbReference type="EC" id="3.5.99.6"/>
    </reaction>
</comment>
<dbReference type="InterPro" id="IPR004547">
    <property type="entry name" value="Glucosamine6P_isomerase"/>
</dbReference>